<comment type="caution">
    <text evidence="2">The sequence shown here is derived from an EMBL/GenBank/DDBJ whole genome shotgun (WGS) entry which is preliminary data.</text>
</comment>
<dbReference type="EMBL" id="JALHBS010000081">
    <property type="protein sequence ID" value="MCP3056062.1"/>
    <property type="molecule type" value="Genomic_DNA"/>
</dbReference>
<dbReference type="InterPro" id="IPR027396">
    <property type="entry name" value="DsrEFH-like"/>
</dbReference>
<dbReference type="Gene3D" id="3.40.1260.10">
    <property type="entry name" value="DsrEFH-like"/>
    <property type="match status" value="1"/>
</dbReference>
<keyword evidence="1" id="KW-0732">Signal</keyword>
<dbReference type="AlphaFoldDB" id="A0A9X2H688"/>
<name>A0A9X2H688_9HYPH</name>
<dbReference type="SUPFAM" id="SSF75169">
    <property type="entry name" value="DsrEFH-like"/>
    <property type="match status" value="1"/>
</dbReference>
<dbReference type="Proteomes" id="UP001155220">
    <property type="component" value="Unassembled WGS sequence"/>
</dbReference>
<reference evidence="2" key="1">
    <citation type="submission" date="2022-03" db="EMBL/GenBank/DDBJ databases">
        <title>Aurantimonas Liuensis sp. Nov., isolated from the hadal seawater of the Mariana Trench.</title>
        <authorList>
            <person name="Liu R."/>
        </authorList>
    </citation>
    <scope>NUCLEOTIDE SEQUENCE</scope>
    <source>
        <strain evidence="2">LRZ36</strain>
    </source>
</reference>
<dbReference type="PANTHER" id="PTHR37691:SF1">
    <property type="entry name" value="BLR3518 PROTEIN"/>
    <property type="match status" value="1"/>
</dbReference>
<protein>
    <submittedName>
        <fullName evidence="2">DsrE family protein</fullName>
    </submittedName>
</protein>
<evidence type="ECO:0000256" key="1">
    <source>
        <dbReference type="SAM" id="SignalP"/>
    </source>
</evidence>
<evidence type="ECO:0000313" key="2">
    <source>
        <dbReference type="EMBL" id="MCP3056062.1"/>
    </source>
</evidence>
<keyword evidence="3" id="KW-1185">Reference proteome</keyword>
<feature type="chain" id="PRO_5040843934" evidence="1">
    <location>
        <begin position="32"/>
        <end position="154"/>
    </location>
</feature>
<dbReference type="RefSeq" id="WP_253964885.1">
    <property type="nucleotide sequence ID" value="NZ_JALHBS010000081.1"/>
</dbReference>
<organism evidence="2 3">
    <name type="scientific">Aurantimonas marianensis</name>
    <dbReference type="NCBI Taxonomy" id="2920428"/>
    <lineage>
        <taxon>Bacteria</taxon>
        <taxon>Pseudomonadati</taxon>
        <taxon>Pseudomonadota</taxon>
        <taxon>Alphaproteobacteria</taxon>
        <taxon>Hyphomicrobiales</taxon>
        <taxon>Aurantimonadaceae</taxon>
        <taxon>Aurantimonas</taxon>
    </lineage>
</organism>
<gene>
    <name evidence="2" type="ORF">MJ956_13040</name>
</gene>
<feature type="signal peptide" evidence="1">
    <location>
        <begin position="1"/>
        <end position="31"/>
    </location>
</feature>
<proteinExistence type="predicted"/>
<accession>A0A9X2H688</accession>
<sequence>MKIAMTRFAALAVLAFMLAAPFTGGVTGAQAAEPHKVAIHVDENDPKRMNLALNNVQNIKAYYDEKGEEVTIEVVTYGPGLHMLRADTAPVANRIKMMSMEIAGLSFAACGNTRKAMAKNEGKEIALLEDATEVPSGVVRLIELQEDGYAYVRP</sequence>
<dbReference type="PANTHER" id="PTHR37691">
    <property type="entry name" value="BLR3518 PROTEIN"/>
    <property type="match status" value="1"/>
</dbReference>
<evidence type="ECO:0000313" key="3">
    <source>
        <dbReference type="Proteomes" id="UP001155220"/>
    </source>
</evidence>